<keyword evidence="3" id="KW-0560">Oxidoreductase</keyword>
<dbReference type="PANTHER" id="PTHR10209:SF874">
    <property type="entry name" value="2-OXOGLUTARATE (2OG) AND FE(II)-DEPENDENT OXYGENASE SUPERFAMILY PROTEIN"/>
    <property type="match status" value="1"/>
</dbReference>
<name>I0Z490_COCSC</name>
<keyword evidence="7" id="KW-1185">Reference proteome</keyword>
<keyword evidence="2" id="KW-0479">Metal-binding</keyword>
<dbReference type="Gene3D" id="2.60.120.330">
    <property type="entry name" value="B-lactam Antibiotic, Isopenicillin N Synthase, Chain"/>
    <property type="match status" value="1"/>
</dbReference>
<protein>
    <submittedName>
        <fullName evidence="6">Clavaminate synthase-like protein</fullName>
    </submittedName>
</protein>
<evidence type="ECO:0000256" key="1">
    <source>
        <dbReference type="ARBA" id="ARBA00008056"/>
    </source>
</evidence>
<evidence type="ECO:0000256" key="4">
    <source>
        <dbReference type="ARBA" id="ARBA00023004"/>
    </source>
</evidence>
<dbReference type="PANTHER" id="PTHR10209">
    <property type="entry name" value="OXIDOREDUCTASE, 2OG-FE II OXYGENASE FAMILY PROTEIN"/>
    <property type="match status" value="1"/>
</dbReference>
<dbReference type="SUPFAM" id="SSF51197">
    <property type="entry name" value="Clavaminate synthase-like"/>
    <property type="match status" value="1"/>
</dbReference>
<evidence type="ECO:0000256" key="2">
    <source>
        <dbReference type="ARBA" id="ARBA00022723"/>
    </source>
</evidence>
<reference evidence="6 7" key="1">
    <citation type="journal article" date="2012" name="Genome Biol.">
        <title>The genome of the polar eukaryotic microalga coccomyxa subellipsoidea reveals traits of cold adaptation.</title>
        <authorList>
            <person name="Blanc G."/>
            <person name="Agarkova I."/>
            <person name="Grimwood J."/>
            <person name="Kuo A."/>
            <person name="Brueggeman A."/>
            <person name="Dunigan D."/>
            <person name="Gurnon J."/>
            <person name="Ladunga I."/>
            <person name="Lindquist E."/>
            <person name="Lucas S."/>
            <person name="Pangilinan J."/>
            <person name="Proschold T."/>
            <person name="Salamov A."/>
            <person name="Schmutz J."/>
            <person name="Weeks D."/>
            <person name="Yamada T."/>
            <person name="Claverie J.M."/>
            <person name="Grigoriev I."/>
            <person name="Van Etten J."/>
            <person name="Lomsadze A."/>
            <person name="Borodovsky M."/>
        </authorList>
    </citation>
    <scope>NUCLEOTIDE SEQUENCE [LARGE SCALE GENOMIC DNA]</scope>
    <source>
        <strain evidence="6 7">C-169</strain>
    </source>
</reference>
<dbReference type="RefSeq" id="XP_005650003.1">
    <property type="nucleotide sequence ID" value="XM_005649946.1"/>
</dbReference>
<dbReference type="OrthoDB" id="10248513at2759"/>
<dbReference type="STRING" id="574566.I0Z490"/>
<evidence type="ECO:0000259" key="5">
    <source>
        <dbReference type="Pfam" id="PF03171"/>
    </source>
</evidence>
<dbReference type="Proteomes" id="UP000007264">
    <property type="component" value="Unassembled WGS sequence"/>
</dbReference>
<feature type="domain" description="Isopenicillin N synthase-like Fe(2+) 2OG dioxygenase" evidence="5">
    <location>
        <begin position="270"/>
        <end position="359"/>
    </location>
</feature>
<sequence length="407" mass="44233">MGTLCSPSPLQSIPLSIQRDDLSCKPDALQQRQGIASTAGRADASTGSAAAVSAQVLPTFDLSEFLEADAGSREALQRFCRDMADCLAQTGCLIVRDPRVGTAEADCFLDMMERYFGQPADIKMPDVHPELHYQVGATPEGVEVPRCVVDPACLETIEQQLPGHKATVPTGADPKWRFFWRLGPRPAQTKFAELNAEPVIPQGFPEWREVMDDWGTKMLATVSTVAEVVACGLGLPADAFTSRMHMGPHLLAPTGTDLGTYGALGSCYAGYHYDLNFLTIHGKSRFPGLAVWLQDGRRMPVSIPSGCLLIQAGKQIEWLTNGHVRAGMHEVVCTEATRVAVERMAAEGRQLWRVSSTVFAHMASDVLLEPLGRFAQHAGENKYKPILAGDFVQEELEAIRLKGTAPC</sequence>
<evidence type="ECO:0000313" key="6">
    <source>
        <dbReference type="EMBL" id="EIE25459.1"/>
    </source>
</evidence>
<keyword evidence="4" id="KW-0408">Iron</keyword>
<dbReference type="KEGG" id="csl:COCSUDRAFT_52872"/>
<accession>I0Z490</accession>
<dbReference type="AlphaFoldDB" id="I0Z490"/>
<comment type="caution">
    <text evidence="6">The sequence shown here is derived from an EMBL/GenBank/DDBJ whole genome shotgun (WGS) entry which is preliminary data.</text>
</comment>
<organism evidence="6 7">
    <name type="scientific">Coccomyxa subellipsoidea (strain C-169)</name>
    <name type="common">Green microalga</name>
    <dbReference type="NCBI Taxonomy" id="574566"/>
    <lineage>
        <taxon>Eukaryota</taxon>
        <taxon>Viridiplantae</taxon>
        <taxon>Chlorophyta</taxon>
        <taxon>core chlorophytes</taxon>
        <taxon>Trebouxiophyceae</taxon>
        <taxon>Trebouxiophyceae incertae sedis</taxon>
        <taxon>Coccomyxaceae</taxon>
        <taxon>Coccomyxa</taxon>
        <taxon>Coccomyxa subellipsoidea</taxon>
    </lineage>
</organism>
<evidence type="ECO:0000313" key="7">
    <source>
        <dbReference type="Proteomes" id="UP000007264"/>
    </source>
</evidence>
<dbReference type="GO" id="GO:0046872">
    <property type="term" value="F:metal ion binding"/>
    <property type="evidence" value="ECO:0007669"/>
    <property type="project" value="UniProtKB-KW"/>
</dbReference>
<dbReference type="EMBL" id="AGSI01000004">
    <property type="protein sequence ID" value="EIE25459.1"/>
    <property type="molecule type" value="Genomic_DNA"/>
</dbReference>
<gene>
    <name evidence="6" type="ORF">COCSUDRAFT_52872</name>
</gene>
<evidence type="ECO:0000256" key="3">
    <source>
        <dbReference type="ARBA" id="ARBA00023002"/>
    </source>
</evidence>
<dbReference type="InterPro" id="IPR044861">
    <property type="entry name" value="IPNS-like_FE2OG_OXY"/>
</dbReference>
<dbReference type="GeneID" id="17043461"/>
<dbReference type="InterPro" id="IPR027443">
    <property type="entry name" value="IPNS-like_sf"/>
</dbReference>
<dbReference type="eggNOG" id="ENOG502QR0G">
    <property type="taxonomic scope" value="Eukaryota"/>
</dbReference>
<dbReference type="Pfam" id="PF03171">
    <property type="entry name" value="2OG-FeII_Oxy"/>
    <property type="match status" value="1"/>
</dbReference>
<comment type="similarity">
    <text evidence="1">Belongs to the iron/ascorbate-dependent oxidoreductase family.</text>
</comment>
<dbReference type="GO" id="GO:0016491">
    <property type="term" value="F:oxidoreductase activity"/>
    <property type="evidence" value="ECO:0007669"/>
    <property type="project" value="UniProtKB-KW"/>
</dbReference>
<proteinExistence type="inferred from homology"/>